<protein>
    <submittedName>
        <fullName evidence="2">Uncharacterized protein</fullName>
    </submittedName>
</protein>
<sequence length="144" mass="14858">MKRSMLFLLLLIGSCISYAQAVMVNVDNRNGYPPGPPSPVTLTFIMEPIPCGGPTVMFPVTLGPGITPVGMLGGPGMPLIPLNVTDYRIIGIDYLGATVGVPLFCWGGPTGWPGHMGGGGPGTQWDLSTDLGLGVIIGNAVIAH</sequence>
<dbReference type="EMBL" id="PYGD01000007">
    <property type="protein sequence ID" value="PSK90744.1"/>
    <property type="molecule type" value="Genomic_DNA"/>
</dbReference>
<feature type="chain" id="PRO_5015107301" evidence="1">
    <location>
        <begin position="22"/>
        <end position="144"/>
    </location>
</feature>
<evidence type="ECO:0000256" key="1">
    <source>
        <dbReference type="SAM" id="SignalP"/>
    </source>
</evidence>
<proteinExistence type="predicted"/>
<feature type="signal peptide" evidence="1">
    <location>
        <begin position="1"/>
        <end position="21"/>
    </location>
</feature>
<evidence type="ECO:0000313" key="2">
    <source>
        <dbReference type="EMBL" id="PSK90744.1"/>
    </source>
</evidence>
<name>A0A2P8D0K4_9BACT</name>
<gene>
    <name evidence="2" type="ORF">B0I18_107154</name>
</gene>
<keyword evidence="1" id="KW-0732">Signal</keyword>
<dbReference type="PROSITE" id="PS51257">
    <property type="entry name" value="PROKAR_LIPOPROTEIN"/>
    <property type="match status" value="1"/>
</dbReference>
<dbReference type="RefSeq" id="WP_106524019.1">
    <property type="nucleotide sequence ID" value="NZ_PYGD01000007.1"/>
</dbReference>
<evidence type="ECO:0000313" key="3">
    <source>
        <dbReference type="Proteomes" id="UP000240572"/>
    </source>
</evidence>
<dbReference type="Proteomes" id="UP000240572">
    <property type="component" value="Unassembled WGS sequence"/>
</dbReference>
<keyword evidence="3" id="KW-1185">Reference proteome</keyword>
<accession>A0A2P8D0K4</accession>
<organism evidence="2 3">
    <name type="scientific">Taibaiella chishuiensis</name>
    <dbReference type="NCBI Taxonomy" id="1434707"/>
    <lineage>
        <taxon>Bacteria</taxon>
        <taxon>Pseudomonadati</taxon>
        <taxon>Bacteroidota</taxon>
        <taxon>Chitinophagia</taxon>
        <taxon>Chitinophagales</taxon>
        <taxon>Chitinophagaceae</taxon>
        <taxon>Taibaiella</taxon>
    </lineage>
</organism>
<dbReference type="AlphaFoldDB" id="A0A2P8D0K4"/>
<reference evidence="2 3" key="1">
    <citation type="submission" date="2018-03" db="EMBL/GenBank/DDBJ databases">
        <title>Genomic Encyclopedia of Type Strains, Phase III (KMG-III): the genomes of soil and plant-associated and newly described type strains.</title>
        <authorList>
            <person name="Whitman W."/>
        </authorList>
    </citation>
    <scope>NUCLEOTIDE SEQUENCE [LARGE SCALE GENOMIC DNA]</scope>
    <source>
        <strain evidence="2 3">CGMCC 1.12700</strain>
    </source>
</reference>
<comment type="caution">
    <text evidence="2">The sequence shown here is derived from an EMBL/GenBank/DDBJ whole genome shotgun (WGS) entry which is preliminary data.</text>
</comment>